<evidence type="ECO:0000313" key="1">
    <source>
        <dbReference type="EMBL" id="CAG8614454.1"/>
    </source>
</evidence>
<dbReference type="Proteomes" id="UP000789525">
    <property type="component" value="Unassembled WGS sequence"/>
</dbReference>
<feature type="non-terminal residue" evidence="1">
    <location>
        <position position="1"/>
    </location>
</feature>
<sequence length="607" mass="66563">LESIISYSAIGFTVSPSLERPRTEFLAQSSRPLQGVFKNGVNGARHNLNETKISSTLITRVTVKSEWGEKRGAIPECYRATLPALNTERSTRGGASKNGNKASGVLEVHHAQLALIEEPTLKSFITLASSPGAIPPLSILPPNSPRASPRPPPSLPLSPPSCTLSGSALDMDNEEFEFISVVSDSELHNHFNNRQTNGACSSRKDSVDPSSTGDVNPHLLKTALLVPRGLTGSHSSMMLEAPLLPPEPAPAPGALEHFNTACLSAADVQNFVKRLVDGQPLAGMDDEEADEDPERFHQHLDDQDNAMNNNAADVKEDLLRGYKINKPPTMRPVRVYIAGLFDVLHPGIVHNLRQAKYSFPSVHLLVGVFAEPPPHSPSIFTHLERLETVRHIRYIDELIPEAPLHLTQSFLREWNIDYVAYEGASSGTGDADETTAANWNDPGFQLARKLGKFLPVRSTRAISTGEVLQRIRAEGTYGNGHIGMAREATVTDKPHPLSITTDFTPLTPASSSTLLPTKFTLLCGESEPSNDNSNDEPLYRTGKYHFNTLPFPAPIRPLLDKQTYWARRIDAGDDQREVFREAATIITFRDQSEESEEGRQVPKEVEG</sequence>
<comment type="caution">
    <text evidence="1">The sequence shown here is derived from an EMBL/GenBank/DDBJ whole genome shotgun (WGS) entry which is preliminary data.</text>
</comment>
<gene>
    <name evidence="1" type="ORF">ACOLOM_LOCUS7119</name>
</gene>
<proteinExistence type="predicted"/>
<dbReference type="EMBL" id="CAJVPT010015852">
    <property type="protein sequence ID" value="CAG8614454.1"/>
    <property type="molecule type" value="Genomic_DNA"/>
</dbReference>
<protein>
    <submittedName>
        <fullName evidence="1">10593_t:CDS:1</fullName>
    </submittedName>
</protein>
<keyword evidence="2" id="KW-1185">Reference proteome</keyword>
<name>A0ACA9MU76_9GLOM</name>
<reference evidence="1" key="1">
    <citation type="submission" date="2021-06" db="EMBL/GenBank/DDBJ databases">
        <authorList>
            <person name="Kallberg Y."/>
            <person name="Tangrot J."/>
            <person name="Rosling A."/>
        </authorList>
    </citation>
    <scope>NUCLEOTIDE SEQUENCE</scope>
    <source>
        <strain evidence="1">CL356</strain>
    </source>
</reference>
<accession>A0ACA9MU76</accession>
<evidence type="ECO:0000313" key="2">
    <source>
        <dbReference type="Proteomes" id="UP000789525"/>
    </source>
</evidence>
<organism evidence="1 2">
    <name type="scientific">Acaulospora colombiana</name>
    <dbReference type="NCBI Taxonomy" id="27376"/>
    <lineage>
        <taxon>Eukaryota</taxon>
        <taxon>Fungi</taxon>
        <taxon>Fungi incertae sedis</taxon>
        <taxon>Mucoromycota</taxon>
        <taxon>Glomeromycotina</taxon>
        <taxon>Glomeromycetes</taxon>
        <taxon>Diversisporales</taxon>
        <taxon>Acaulosporaceae</taxon>
        <taxon>Acaulospora</taxon>
    </lineage>
</organism>